<keyword evidence="2" id="KW-0813">Transport</keyword>
<dbReference type="CDD" id="cd08760">
    <property type="entry name" value="Cyt_b561_FRRS1_like"/>
    <property type="match status" value="1"/>
</dbReference>
<keyword evidence="4" id="KW-0249">Electron transport</keyword>
<dbReference type="Proteomes" id="UP001287286">
    <property type="component" value="Unassembled WGS sequence"/>
</dbReference>
<gene>
    <name evidence="10" type="ORF">Purlil1_185</name>
</gene>
<dbReference type="Pfam" id="PF16010">
    <property type="entry name" value="CDH-cyt"/>
    <property type="match status" value="1"/>
</dbReference>
<dbReference type="InterPro" id="IPR006593">
    <property type="entry name" value="Cyt_b561/ferric_Rdtase_TM"/>
</dbReference>
<feature type="transmembrane region" description="Helical" evidence="8">
    <location>
        <begin position="398"/>
        <end position="422"/>
    </location>
</feature>
<dbReference type="PANTHER" id="PTHR47797">
    <property type="entry name" value="DEHYDROGENASE, PUTATIVE (AFU_ORTHOLOGUE AFUA_8G05805)-RELATED"/>
    <property type="match status" value="1"/>
</dbReference>
<feature type="transmembrane region" description="Helical" evidence="8">
    <location>
        <begin position="434"/>
        <end position="455"/>
    </location>
</feature>
<dbReference type="EMBL" id="JAWRVI010000001">
    <property type="protein sequence ID" value="KAK4095389.1"/>
    <property type="molecule type" value="Genomic_DNA"/>
</dbReference>
<evidence type="ECO:0000256" key="1">
    <source>
        <dbReference type="ARBA" id="ARBA00004370"/>
    </source>
</evidence>
<sequence length="587" mass="63477">MYVHVAGAEASWDENRHGARKPTAANGSCHFDNSEGQLPARLASAGGGGSKRFLDKRRSACAEDGPQVNKSFFTNNSAGSSALLPIGISSSILDLASRPQSARVQVGPRYSTILRDTDFDAGVPGLLSMLVPPRRWCRHDVVNYTAASNSDVAQASRRIFDLLHRGRNMPHFIRRLWACAILLISAASLAQASLQYCNTRSYVQLHLCLAVDTYYNTTSKATDLLATFGYQSFSAGGWTSVGLGSSMYGALVVIGYVHNGEPMLDLRQATGHFEPQSLPTLPQWTISSLAANTSGWFESSFHIYGYDSWLGAKGHNLGVQSFIWATSVAKPANKHSAAFSLAMHDDKGQFSFDLGDYSANNALSGSPQHAPAIHFGKKNDNVEDGGASVAAAGVPRAYVFYLHGVALVSGIMILYPAGALALRFTKLRPFRLHLYFQLGASMSCLVGFAAAGFAIRADPLRYLREPHALLGLVVLCGILLQNTLGWLHHRAYVNDAKNAFVTSAHILVGRFIIILGSANALLGLILARARPTTLVFLSTVFAVDVVVVPCIWLATRKRRDEEEKQEVGVPLLDDDSDGHDSHATSRM</sequence>
<dbReference type="InterPro" id="IPR015920">
    <property type="entry name" value="Cellobiose_DH-like_cyt"/>
</dbReference>
<dbReference type="PANTHER" id="PTHR47797:SF3">
    <property type="entry name" value="CYTOCHROME B561 DOMAIN-CONTAINING PROTEIN"/>
    <property type="match status" value="1"/>
</dbReference>
<evidence type="ECO:0000256" key="7">
    <source>
        <dbReference type="SAM" id="MobiDB-lite"/>
    </source>
</evidence>
<evidence type="ECO:0000256" key="6">
    <source>
        <dbReference type="ARBA" id="ARBA00023136"/>
    </source>
</evidence>
<evidence type="ECO:0000313" key="10">
    <source>
        <dbReference type="EMBL" id="KAK4095389.1"/>
    </source>
</evidence>
<keyword evidence="6 8" id="KW-0472">Membrane</keyword>
<feature type="transmembrane region" description="Helical" evidence="8">
    <location>
        <begin position="175"/>
        <end position="194"/>
    </location>
</feature>
<dbReference type="Gene3D" id="1.20.120.1770">
    <property type="match status" value="1"/>
</dbReference>
<dbReference type="CDD" id="cd09630">
    <property type="entry name" value="CDH_like_cytochrome"/>
    <property type="match status" value="1"/>
</dbReference>
<comment type="subcellular location">
    <subcellularLocation>
        <location evidence="1">Membrane</location>
    </subcellularLocation>
</comment>
<dbReference type="SMART" id="SM00665">
    <property type="entry name" value="B561"/>
    <property type="match status" value="1"/>
</dbReference>
<keyword evidence="11" id="KW-1185">Reference proteome</keyword>
<evidence type="ECO:0000313" key="11">
    <source>
        <dbReference type="Proteomes" id="UP001287286"/>
    </source>
</evidence>
<feature type="transmembrane region" description="Helical" evidence="8">
    <location>
        <begin position="467"/>
        <end position="487"/>
    </location>
</feature>
<evidence type="ECO:0000256" key="4">
    <source>
        <dbReference type="ARBA" id="ARBA00022982"/>
    </source>
</evidence>
<proteinExistence type="predicted"/>
<reference evidence="10 11" key="1">
    <citation type="journal article" date="2024" name="Microbiol. Resour. Announc.">
        <title>Genome annotations for the ascomycete fungi Trichoderma harzianum, Trichoderma aggressivum, and Purpureocillium lilacinum.</title>
        <authorList>
            <person name="Beijen E.P.W."/>
            <person name="Ohm R.A."/>
        </authorList>
    </citation>
    <scope>NUCLEOTIDE SEQUENCE [LARGE SCALE GENOMIC DNA]</scope>
    <source>
        <strain evidence="10 11">CBS 150709</strain>
    </source>
</reference>
<feature type="region of interest" description="Disordered" evidence="7">
    <location>
        <begin position="564"/>
        <end position="587"/>
    </location>
</feature>
<evidence type="ECO:0000256" key="8">
    <source>
        <dbReference type="SAM" id="Phobius"/>
    </source>
</evidence>
<dbReference type="Pfam" id="PF03188">
    <property type="entry name" value="Cytochrom_B561"/>
    <property type="match status" value="1"/>
</dbReference>
<keyword evidence="3 8" id="KW-0812">Transmembrane</keyword>
<comment type="caution">
    <text evidence="10">The sequence shown here is derived from an EMBL/GenBank/DDBJ whole genome shotgun (WGS) entry which is preliminary data.</text>
</comment>
<evidence type="ECO:0000259" key="9">
    <source>
        <dbReference type="SMART" id="SM00665"/>
    </source>
</evidence>
<feature type="transmembrane region" description="Helical" evidence="8">
    <location>
        <begin position="507"/>
        <end position="527"/>
    </location>
</feature>
<accession>A0ABR0CGF8</accession>
<evidence type="ECO:0000256" key="2">
    <source>
        <dbReference type="ARBA" id="ARBA00022448"/>
    </source>
</evidence>
<dbReference type="SUPFAM" id="SSF49344">
    <property type="entry name" value="CBD9-like"/>
    <property type="match status" value="1"/>
</dbReference>
<dbReference type="Gene3D" id="2.60.40.1210">
    <property type="entry name" value="Cellobiose dehydrogenase, cytochrome domain"/>
    <property type="match status" value="1"/>
</dbReference>
<evidence type="ECO:0000256" key="3">
    <source>
        <dbReference type="ARBA" id="ARBA00022692"/>
    </source>
</evidence>
<protein>
    <recommendedName>
        <fullName evidence="9">Cytochrome b561 domain-containing protein</fullName>
    </recommendedName>
</protein>
<organism evidence="10 11">
    <name type="scientific">Purpureocillium lilacinum</name>
    <name type="common">Paecilomyces lilacinus</name>
    <dbReference type="NCBI Taxonomy" id="33203"/>
    <lineage>
        <taxon>Eukaryota</taxon>
        <taxon>Fungi</taxon>
        <taxon>Dikarya</taxon>
        <taxon>Ascomycota</taxon>
        <taxon>Pezizomycotina</taxon>
        <taxon>Sordariomycetes</taxon>
        <taxon>Hypocreomycetidae</taxon>
        <taxon>Hypocreales</taxon>
        <taxon>Ophiocordycipitaceae</taxon>
        <taxon>Purpureocillium</taxon>
    </lineage>
</organism>
<feature type="compositionally biased region" description="Basic and acidic residues" evidence="7">
    <location>
        <begin position="578"/>
        <end position="587"/>
    </location>
</feature>
<keyword evidence="5 8" id="KW-1133">Transmembrane helix</keyword>
<evidence type="ECO:0000256" key="5">
    <source>
        <dbReference type="ARBA" id="ARBA00022989"/>
    </source>
</evidence>
<feature type="transmembrane region" description="Helical" evidence="8">
    <location>
        <begin position="533"/>
        <end position="554"/>
    </location>
</feature>
<name>A0ABR0CGF8_PURLI</name>
<feature type="domain" description="Cytochrome b561" evidence="9">
    <location>
        <begin position="402"/>
        <end position="524"/>
    </location>
</feature>